<dbReference type="InterPro" id="IPR022684">
    <property type="entry name" value="Calpain_cysteine_protease"/>
</dbReference>
<evidence type="ECO:0000313" key="9">
    <source>
        <dbReference type="EMBL" id="GIL62159.1"/>
    </source>
</evidence>
<evidence type="ECO:0000256" key="6">
    <source>
        <dbReference type="PROSITE-ProRule" id="PRU00239"/>
    </source>
</evidence>
<dbReference type="GO" id="GO:0006508">
    <property type="term" value="P:proteolysis"/>
    <property type="evidence" value="ECO:0007669"/>
    <property type="project" value="UniProtKB-KW"/>
</dbReference>
<accession>A0A8J4F6P3</accession>
<keyword evidence="7" id="KW-1133">Transmembrane helix</keyword>
<dbReference type="PANTHER" id="PTHR10183">
    <property type="entry name" value="CALPAIN"/>
    <property type="match status" value="1"/>
</dbReference>
<dbReference type="PRINTS" id="PR00704">
    <property type="entry name" value="CALPAIN"/>
</dbReference>
<evidence type="ECO:0000256" key="3">
    <source>
        <dbReference type="ARBA" id="ARBA00022801"/>
    </source>
</evidence>
<dbReference type="InterPro" id="IPR001300">
    <property type="entry name" value="Peptidase_C2_calpain_cat"/>
</dbReference>
<dbReference type="AlphaFoldDB" id="A0A8J4F6P3"/>
<dbReference type="PROSITE" id="PS50203">
    <property type="entry name" value="CALPAIN_CAT"/>
    <property type="match status" value="1"/>
</dbReference>
<keyword evidence="7" id="KW-0812">Transmembrane</keyword>
<dbReference type="InterPro" id="IPR038765">
    <property type="entry name" value="Papain-like_cys_pep_sf"/>
</dbReference>
<feature type="active site" evidence="5 6">
    <location>
        <position position="366"/>
    </location>
</feature>
<keyword evidence="3 6" id="KW-0378">Hydrolase</keyword>
<evidence type="ECO:0000256" key="2">
    <source>
        <dbReference type="ARBA" id="ARBA00022670"/>
    </source>
</evidence>
<protein>
    <recommendedName>
        <fullName evidence="8">Calpain catalytic domain-containing protein</fullName>
    </recommendedName>
</protein>
<dbReference type="SMART" id="SM00230">
    <property type="entry name" value="CysPc"/>
    <property type="match status" value="1"/>
</dbReference>
<evidence type="ECO:0000256" key="4">
    <source>
        <dbReference type="ARBA" id="ARBA00022807"/>
    </source>
</evidence>
<keyword evidence="2 6" id="KW-0645">Protease</keyword>
<reference evidence="9" key="1">
    <citation type="journal article" date="2021" name="Proc. Natl. Acad. Sci. U.S.A.">
        <title>Three genomes in the algal genus Volvox reveal the fate of a haploid sex-determining region after a transition to homothallism.</title>
        <authorList>
            <person name="Yamamoto K."/>
            <person name="Hamaji T."/>
            <person name="Kawai-Toyooka H."/>
            <person name="Matsuzaki R."/>
            <person name="Takahashi F."/>
            <person name="Nishimura Y."/>
            <person name="Kawachi M."/>
            <person name="Noguchi H."/>
            <person name="Minakuchi Y."/>
            <person name="Umen J.G."/>
            <person name="Toyoda A."/>
            <person name="Nozaki H."/>
        </authorList>
    </citation>
    <scope>NUCLEOTIDE SEQUENCE</scope>
    <source>
        <strain evidence="9">NIES-3780</strain>
    </source>
</reference>
<proteinExistence type="inferred from homology"/>
<name>A0A8J4F6P3_9CHLO</name>
<dbReference type="Proteomes" id="UP000747399">
    <property type="component" value="Unassembled WGS sequence"/>
</dbReference>
<keyword evidence="10" id="KW-1185">Reference proteome</keyword>
<feature type="active site" evidence="5 6">
    <location>
        <position position="346"/>
    </location>
</feature>
<gene>
    <name evidence="9" type="ORF">Vafri_16426</name>
</gene>
<keyword evidence="7" id="KW-0472">Membrane</keyword>
<feature type="domain" description="Calpain catalytic" evidence="8">
    <location>
        <begin position="67"/>
        <end position="424"/>
    </location>
</feature>
<feature type="active site" evidence="5 6">
    <location>
        <position position="146"/>
    </location>
</feature>
<evidence type="ECO:0000313" key="10">
    <source>
        <dbReference type="Proteomes" id="UP000747399"/>
    </source>
</evidence>
<dbReference type="SUPFAM" id="SSF54001">
    <property type="entry name" value="Cysteine proteinases"/>
    <property type="match status" value="1"/>
</dbReference>
<dbReference type="InterPro" id="IPR000169">
    <property type="entry name" value="Pept_cys_AS"/>
</dbReference>
<evidence type="ECO:0000256" key="5">
    <source>
        <dbReference type="PIRSR" id="PIRSR622684-1"/>
    </source>
</evidence>
<dbReference type="GO" id="GO:0004198">
    <property type="term" value="F:calcium-dependent cysteine-type endopeptidase activity"/>
    <property type="evidence" value="ECO:0007669"/>
    <property type="project" value="InterPro"/>
</dbReference>
<dbReference type="Gene3D" id="3.90.70.10">
    <property type="entry name" value="Cysteine proteinases"/>
    <property type="match status" value="1"/>
</dbReference>
<comment type="caution">
    <text evidence="9">The sequence shown here is derived from an EMBL/GenBank/DDBJ whole genome shotgun (WGS) entry which is preliminary data.</text>
</comment>
<evidence type="ECO:0000256" key="1">
    <source>
        <dbReference type="ARBA" id="ARBA00007623"/>
    </source>
</evidence>
<dbReference type="Pfam" id="PF00648">
    <property type="entry name" value="Peptidase_C2"/>
    <property type="match status" value="1"/>
</dbReference>
<dbReference type="PANTHER" id="PTHR10183:SF379">
    <property type="entry name" value="CALPAIN-5"/>
    <property type="match status" value="1"/>
</dbReference>
<keyword evidence="4 6" id="KW-0788">Thiol protease</keyword>
<comment type="similarity">
    <text evidence="1">Belongs to the peptidase C2 family.</text>
</comment>
<organism evidence="9 10">
    <name type="scientific">Volvox africanus</name>
    <dbReference type="NCBI Taxonomy" id="51714"/>
    <lineage>
        <taxon>Eukaryota</taxon>
        <taxon>Viridiplantae</taxon>
        <taxon>Chlorophyta</taxon>
        <taxon>core chlorophytes</taxon>
        <taxon>Chlorophyceae</taxon>
        <taxon>CS clade</taxon>
        <taxon>Chlamydomonadales</taxon>
        <taxon>Volvocaceae</taxon>
        <taxon>Volvox</taxon>
    </lineage>
</organism>
<feature type="transmembrane region" description="Helical" evidence="7">
    <location>
        <begin position="21"/>
        <end position="49"/>
    </location>
</feature>
<sequence>MSKSSRERKGDGVEGCINCKCVAKFAFAPFILIFMAFKIYVLGMIFAYIERIGRGVFCGLCVCCSCTYKDRNFPHDHRSIGTFKGKSGANLDREIVWRRIGDICSVAAAAAQRDAASGSSKYKATARLFADGIHPTDICQGQLGDCWLMSALACLATQEGAVQQVFETREYNAFGRYKFRLFDGNRRKWRTVLVDDWIPCSAADGRPIFAKPHGDEAWVMLLEKAMAKFMGKDYASLDGNLMIKALEVLTGDFVCMFRLGDIRDAKSRGRPRPQQLWTRLELSRGPPPKDAQPGDDLRLVYARDDPFNQDLMFRSIKWELRHGSTIGASNAGGRDDQSIHGIVQGHAYSVITADEVEDKKFLRLRNPWGTFEWTGPWSDKSPLWDQNPKIKTALEFKPTKDGSFWMEWTDFVNHFNTLEFCCRSTGFDHVVIDIHEEHPCCGPCYGCLEGCFRYWCFCLGCKALCCGRKVYRFQRPPKGCCGCIN</sequence>
<evidence type="ECO:0000256" key="7">
    <source>
        <dbReference type="SAM" id="Phobius"/>
    </source>
</evidence>
<dbReference type="CDD" id="cd00044">
    <property type="entry name" value="CysPc"/>
    <property type="match status" value="1"/>
</dbReference>
<dbReference type="PROSITE" id="PS00139">
    <property type="entry name" value="THIOL_PROTEASE_CYS"/>
    <property type="match status" value="1"/>
</dbReference>
<dbReference type="EMBL" id="BNCO01000049">
    <property type="protein sequence ID" value="GIL62159.1"/>
    <property type="molecule type" value="Genomic_DNA"/>
</dbReference>
<evidence type="ECO:0000259" key="8">
    <source>
        <dbReference type="PROSITE" id="PS50203"/>
    </source>
</evidence>